<name>A0AAV2E0L1_9ROSI</name>
<sequence>MRCRFSAASIIRLGSARLVEIQVRHDRDSSPSCNSNPQRFKSSYHYALENGSSTPPVDVKLEAKVEASSTGCACCLLKSAIGSLETVGAEVGGSSIARAGASEASRVCRVKKKKEKRDAVAASGF</sequence>
<evidence type="ECO:0000313" key="2">
    <source>
        <dbReference type="Proteomes" id="UP001497516"/>
    </source>
</evidence>
<dbReference type="AlphaFoldDB" id="A0AAV2E0L1"/>
<dbReference type="Proteomes" id="UP001497516">
    <property type="component" value="Chromosome 3"/>
</dbReference>
<protein>
    <submittedName>
        <fullName evidence="1">Uncharacterized protein</fullName>
    </submittedName>
</protein>
<proteinExistence type="predicted"/>
<dbReference type="EMBL" id="OZ034816">
    <property type="protein sequence ID" value="CAL1379365.1"/>
    <property type="molecule type" value="Genomic_DNA"/>
</dbReference>
<keyword evidence="2" id="KW-1185">Reference proteome</keyword>
<organism evidence="1 2">
    <name type="scientific">Linum trigynum</name>
    <dbReference type="NCBI Taxonomy" id="586398"/>
    <lineage>
        <taxon>Eukaryota</taxon>
        <taxon>Viridiplantae</taxon>
        <taxon>Streptophyta</taxon>
        <taxon>Embryophyta</taxon>
        <taxon>Tracheophyta</taxon>
        <taxon>Spermatophyta</taxon>
        <taxon>Magnoliopsida</taxon>
        <taxon>eudicotyledons</taxon>
        <taxon>Gunneridae</taxon>
        <taxon>Pentapetalae</taxon>
        <taxon>rosids</taxon>
        <taxon>fabids</taxon>
        <taxon>Malpighiales</taxon>
        <taxon>Linaceae</taxon>
        <taxon>Linum</taxon>
    </lineage>
</organism>
<evidence type="ECO:0000313" key="1">
    <source>
        <dbReference type="EMBL" id="CAL1379365.1"/>
    </source>
</evidence>
<gene>
    <name evidence="1" type="ORF">LTRI10_LOCUS20889</name>
</gene>
<accession>A0AAV2E0L1</accession>
<reference evidence="1 2" key="1">
    <citation type="submission" date="2024-04" db="EMBL/GenBank/DDBJ databases">
        <authorList>
            <person name="Fracassetti M."/>
        </authorList>
    </citation>
    <scope>NUCLEOTIDE SEQUENCE [LARGE SCALE GENOMIC DNA]</scope>
</reference>